<organism evidence="1">
    <name type="scientific">Arundo donax</name>
    <name type="common">Giant reed</name>
    <name type="synonym">Donax arundinaceus</name>
    <dbReference type="NCBI Taxonomy" id="35708"/>
    <lineage>
        <taxon>Eukaryota</taxon>
        <taxon>Viridiplantae</taxon>
        <taxon>Streptophyta</taxon>
        <taxon>Embryophyta</taxon>
        <taxon>Tracheophyta</taxon>
        <taxon>Spermatophyta</taxon>
        <taxon>Magnoliopsida</taxon>
        <taxon>Liliopsida</taxon>
        <taxon>Poales</taxon>
        <taxon>Poaceae</taxon>
        <taxon>PACMAD clade</taxon>
        <taxon>Arundinoideae</taxon>
        <taxon>Arundineae</taxon>
        <taxon>Arundo</taxon>
    </lineage>
</organism>
<dbReference type="EMBL" id="GBRH01194963">
    <property type="protein sequence ID" value="JAE02933.1"/>
    <property type="molecule type" value="Transcribed_RNA"/>
</dbReference>
<name>A0A0A9F3R3_ARUDO</name>
<accession>A0A0A9F3R3</accession>
<reference evidence="1" key="2">
    <citation type="journal article" date="2015" name="Data Brief">
        <title>Shoot transcriptome of the giant reed, Arundo donax.</title>
        <authorList>
            <person name="Barrero R.A."/>
            <person name="Guerrero F.D."/>
            <person name="Moolhuijzen P."/>
            <person name="Goolsby J.A."/>
            <person name="Tidwell J."/>
            <person name="Bellgard S.E."/>
            <person name="Bellgard M.I."/>
        </authorList>
    </citation>
    <scope>NUCLEOTIDE SEQUENCE</scope>
    <source>
        <tissue evidence="1">Shoot tissue taken approximately 20 cm above the soil surface</tissue>
    </source>
</reference>
<dbReference type="AlphaFoldDB" id="A0A0A9F3R3"/>
<reference evidence="1" key="1">
    <citation type="submission" date="2014-09" db="EMBL/GenBank/DDBJ databases">
        <authorList>
            <person name="Magalhaes I.L.F."/>
            <person name="Oliveira U."/>
            <person name="Santos F.R."/>
            <person name="Vidigal T.H.D.A."/>
            <person name="Brescovit A.D."/>
            <person name="Santos A.J."/>
        </authorList>
    </citation>
    <scope>NUCLEOTIDE SEQUENCE</scope>
    <source>
        <tissue evidence="1">Shoot tissue taken approximately 20 cm above the soil surface</tissue>
    </source>
</reference>
<proteinExistence type="predicted"/>
<protein>
    <submittedName>
        <fullName evidence="1">Uncharacterized protein</fullName>
    </submittedName>
</protein>
<sequence length="76" mass="8359">MLTVCATLIGSISSMFCQCHIMVLRRVLASGCRLSQSPSMMVPLLSHSRSPCDLYPGTPLCCSRFKLRSCCFVHSC</sequence>
<evidence type="ECO:0000313" key="1">
    <source>
        <dbReference type="EMBL" id="JAE02933.1"/>
    </source>
</evidence>